<evidence type="ECO:0000256" key="1">
    <source>
        <dbReference type="ARBA" id="ARBA00006512"/>
    </source>
</evidence>
<dbReference type="GO" id="GO:0005524">
    <property type="term" value="F:ATP binding"/>
    <property type="evidence" value="ECO:0007669"/>
    <property type="project" value="UniProtKB-KW"/>
</dbReference>
<protein>
    <submittedName>
        <fullName evidence="6">VirB4 family type IV secretion/conjugal transfer ATPase</fullName>
    </submittedName>
</protein>
<dbReference type="AlphaFoldDB" id="A0AA42S745"/>
<accession>A0AA42S745</accession>
<dbReference type="InterPro" id="IPR051162">
    <property type="entry name" value="T4SS_component"/>
</dbReference>
<name>A0AA42S745_9BURK</name>
<feature type="domain" description="CagE TrbE VirB component of type IV transporter system central" evidence="5">
    <location>
        <begin position="206"/>
        <end position="403"/>
    </location>
</feature>
<evidence type="ECO:0000256" key="3">
    <source>
        <dbReference type="ARBA" id="ARBA00022840"/>
    </source>
</evidence>
<dbReference type="SUPFAM" id="SSF52540">
    <property type="entry name" value="P-loop containing nucleoside triphosphate hydrolases"/>
    <property type="match status" value="1"/>
</dbReference>
<gene>
    <name evidence="6" type="ORF">N5D93_31505</name>
</gene>
<dbReference type="InterPro" id="IPR027417">
    <property type="entry name" value="P-loop_NTPase"/>
</dbReference>
<feature type="region of interest" description="Disordered" evidence="4">
    <location>
        <begin position="183"/>
        <end position="207"/>
    </location>
</feature>
<dbReference type="PANTHER" id="PTHR30121">
    <property type="entry name" value="UNCHARACTERIZED PROTEIN YJGR-RELATED"/>
    <property type="match status" value="1"/>
</dbReference>
<dbReference type="InterPro" id="IPR018145">
    <property type="entry name" value="CagE_TrbE_VirB_cntrl_dom"/>
</dbReference>
<sequence length="828" mass="92914">MKQQSIVTLPAYEPPVSTYVPYSHHVTPTIIATRDWEYLSVWRIDGRTFQGYSDEEHYRWVEELNNVFRGFPTGFGIWSHLVRRRVFEYPESDYPDQFSRDHDAAYRKVFAGKPPMINEMYLTVLTRAQIDPALRLLSNFEKRTARSALAWQNQAIEQLDDVNRKLRGSLKLYSPELLTIVERESPHDMSDEGSPHDMSGEEAPRRKSRFSEPAEFLGFLLNGKMQPVPLVNARLYNYLPTSRQFFSTHGELAEMRGPDWTRRYVMLELREYSNNTKAGHLNCLLNQPHEFVLSQSFGAMSKPDGLKALSRQIKWLEDSGDYSASQIEDLKKARDELAAGRFVMGDHHATIQVFGDDSEGALRAAASISGALADEEIIGRLCDRSSLAAWAAQFPGNWKWRPRPAPITSLNFLSFSSMHNYLFGKPAGNPWGPAVTMLKTTGGTPYYLNFHASLQDVDETGKRRLGNTSIIGQSGAGKTVLLGHLITQARKFDYTGIVFDKDRGMQVTVMAMGGKYFPLRLGVKTGWNYLQLPDTASNVAFMASMTKLLGANGDEAASPSEQKQIAMAVNQLVKHIDLEDRCLSNLVNFLPAAPAPEGQLSLKERLKRWCAGGEYGWLFDNPKDELDLAANNLFGFDLTEFLEQGPVRDAAITYLLYRTDQMMDGRRIALFFDEVQHPLKVPYFQASMQDASRTVRKKNGVLVFATQEPAAILENPVGRSLIQQSATAMFLENPKATAEDYVDGFKLSPAVFKMVKDLPPFSRQFVVKQNESAVTAELDLASCPEALLVFSGSEDLAEIAEAAVAKHGDDPALWLPHYLKLAQEATRS</sequence>
<organism evidence="6 7">
    <name type="scientific">Achromobacter spanius</name>
    <dbReference type="NCBI Taxonomy" id="217203"/>
    <lineage>
        <taxon>Bacteria</taxon>
        <taxon>Pseudomonadati</taxon>
        <taxon>Pseudomonadota</taxon>
        <taxon>Betaproteobacteria</taxon>
        <taxon>Burkholderiales</taxon>
        <taxon>Alcaligenaceae</taxon>
        <taxon>Achromobacter</taxon>
    </lineage>
</organism>
<dbReference type="Proteomes" id="UP001161094">
    <property type="component" value="Unassembled WGS sequence"/>
</dbReference>
<dbReference type="EMBL" id="JAOCDZ010000046">
    <property type="protein sequence ID" value="MDH0740362.1"/>
    <property type="molecule type" value="Genomic_DNA"/>
</dbReference>
<dbReference type="RefSeq" id="WP_279997702.1">
    <property type="nucleotide sequence ID" value="NZ_JAOCDZ010000046.1"/>
</dbReference>
<dbReference type="InterPro" id="IPR004346">
    <property type="entry name" value="CagE_TrbE_VirB"/>
</dbReference>
<proteinExistence type="inferred from homology"/>
<keyword evidence="3" id="KW-0067">ATP-binding</keyword>
<reference evidence="6" key="1">
    <citation type="submission" date="2022-09" db="EMBL/GenBank/DDBJ databases">
        <title>Intensive care unit water sources are persistently colonized with multi-drug resistant bacteria and are the site of extensive horizontal gene transfer of antibiotic resistance genes.</title>
        <authorList>
            <person name="Diorio-Toth L."/>
        </authorList>
    </citation>
    <scope>NUCLEOTIDE SEQUENCE</scope>
    <source>
        <strain evidence="6">GD03843</strain>
    </source>
</reference>
<dbReference type="Gene3D" id="3.40.50.300">
    <property type="entry name" value="P-loop containing nucleotide triphosphate hydrolases"/>
    <property type="match status" value="2"/>
</dbReference>
<evidence type="ECO:0000259" key="5">
    <source>
        <dbReference type="Pfam" id="PF03135"/>
    </source>
</evidence>
<keyword evidence="2" id="KW-0547">Nucleotide-binding</keyword>
<evidence type="ECO:0000256" key="4">
    <source>
        <dbReference type="SAM" id="MobiDB-lite"/>
    </source>
</evidence>
<evidence type="ECO:0000256" key="2">
    <source>
        <dbReference type="ARBA" id="ARBA00022741"/>
    </source>
</evidence>
<comment type="similarity">
    <text evidence="1">Belongs to the TrbE/VirB4 family.</text>
</comment>
<evidence type="ECO:0000313" key="7">
    <source>
        <dbReference type="Proteomes" id="UP001161094"/>
    </source>
</evidence>
<comment type="caution">
    <text evidence="6">The sequence shown here is derived from an EMBL/GenBank/DDBJ whole genome shotgun (WGS) entry which is preliminary data.</text>
</comment>
<dbReference type="PANTHER" id="PTHR30121:SF12">
    <property type="entry name" value="TYPE IV SECRETION SYSTEM PROTEIN CAGE"/>
    <property type="match status" value="1"/>
</dbReference>
<dbReference type="Pfam" id="PF03135">
    <property type="entry name" value="CagE_TrbE_VirB"/>
    <property type="match status" value="1"/>
</dbReference>
<dbReference type="NCBIfam" id="TIGR00929">
    <property type="entry name" value="VirB4_CagE"/>
    <property type="match status" value="1"/>
</dbReference>
<evidence type="ECO:0000313" key="6">
    <source>
        <dbReference type="EMBL" id="MDH0740362.1"/>
    </source>
</evidence>